<name>A0A6J4VF42_9DEIN</name>
<dbReference type="Gene3D" id="1.50.10.10">
    <property type="match status" value="1"/>
</dbReference>
<protein>
    <submittedName>
        <fullName evidence="3">Glycogen debranching enzyme (Alpha-1,6-glucosidase)</fullName>
    </submittedName>
</protein>
<dbReference type="InterPro" id="IPR032856">
    <property type="entry name" value="GDE_N_bis"/>
</dbReference>
<dbReference type="Pfam" id="PF22422">
    <property type="entry name" value="MGH1-like_GH"/>
    <property type="match status" value="1"/>
</dbReference>
<dbReference type="SUPFAM" id="SSF48208">
    <property type="entry name" value="Six-hairpin glycosidases"/>
    <property type="match status" value="1"/>
</dbReference>
<feature type="domain" description="Putative glycogen debranching enzyme N-terminal" evidence="1">
    <location>
        <begin position="9"/>
        <end position="188"/>
    </location>
</feature>
<dbReference type="InterPro" id="IPR012341">
    <property type="entry name" value="6hp_glycosidase-like_sf"/>
</dbReference>
<evidence type="ECO:0000259" key="1">
    <source>
        <dbReference type="Pfam" id="PF14742"/>
    </source>
</evidence>
<reference evidence="3" key="1">
    <citation type="submission" date="2020-02" db="EMBL/GenBank/DDBJ databases">
        <authorList>
            <person name="Meier V. D."/>
        </authorList>
    </citation>
    <scope>NUCLEOTIDE SEQUENCE</scope>
    <source>
        <strain evidence="3">AVDCRST_MAG86</strain>
    </source>
</reference>
<accession>A0A6J4VF42</accession>
<dbReference type="Pfam" id="PF14742">
    <property type="entry name" value="GDE_N_bis"/>
    <property type="match status" value="1"/>
</dbReference>
<dbReference type="AlphaFoldDB" id="A0A6J4VF42"/>
<organism evidence="3">
    <name type="scientific">uncultured Truepera sp</name>
    <dbReference type="NCBI Taxonomy" id="543023"/>
    <lineage>
        <taxon>Bacteria</taxon>
        <taxon>Thermotogati</taxon>
        <taxon>Deinococcota</taxon>
        <taxon>Deinococci</taxon>
        <taxon>Trueperales</taxon>
        <taxon>Trueperaceae</taxon>
        <taxon>Truepera</taxon>
        <taxon>environmental samples</taxon>
    </lineage>
</organism>
<evidence type="ECO:0000259" key="2">
    <source>
        <dbReference type="Pfam" id="PF22422"/>
    </source>
</evidence>
<feature type="domain" description="Mannosylglycerate hydrolase MGH1-like glycoside hydrolase" evidence="2">
    <location>
        <begin position="261"/>
        <end position="579"/>
    </location>
</feature>
<sequence>MDLSKDVVLKENYTFFVADAAGQVQSGEHGLYNRDTRFLSRYAWDFGKGVEALLVHTPRPDMLETHYARIEGPSQVVGVRRRLTLTANSLTDRLELENSSLEPRSVTLQLTVAGDFVDMFEARGWQKLARQPVTLQREGDLYALRYRAQDGLEVASTFQPSQPPDEMQDGTLLFKLELAPKEKAELSVTVRLETLGEDQPEIPYDAWMTGFEPLPELSGRHQHVLNQAQQDLRALLLFTEHGPYPAAGIPWYVATFGRDALLAASMLLPHHPEVAEGVLRYLAAHQGQKHDPVTAEAPGKIMHELRYGELTRLGRVPFGPYYGTVDATPLFVTLFHQHYRLTGNSGLVKALRPHWEAALTWMTETADRDGDGFLEFVGEPVGQGLSIQTWKDSFDSMSHRDGRLAEGAIAGSEVQGYAYAAYLAAADFYEALQEADAGTEAAAWRNRAEALKGAFHERFWLPELQTYALALDGDKRPLKVHNSNAGHLLWTGIVPDGVAPKLVQTLFSETNWSGWGVRTLGASEARYNPVSYHNGSVWPHDTALMAGGLARYGFRDEAARIREALFDLASSQGDGRLPELVAGYGRSAAPPVPYPVACRPQAWDAAALLYLLTL</sequence>
<gene>
    <name evidence="3" type="ORF">AVDCRST_MAG86-2125</name>
</gene>
<dbReference type="GO" id="GO:0005975">
    <property type="term" value="P:carbohydrate metabolic process"/>
    <property type="evidence" value="ECO:0007669"/>
    <property type="project" value="InterPro"/>
</dbReference>
<dbReference type="InterPro" id="IPR054491">
    <property type="entry name" value="MGH1-like_GH"/>
</dbReference>
<dbReference type="EMBL" id="CADCWP010000164">
    <property type="protein sequence ID" value="CAA9574555.1"/>
    <property type="molecule type" value="Genomic_DNA"/>
</dbReference>
<proteinExistence type="predicted"/>
<dbReference type="InterPro" id="IPR008928">
    <property type="entry name" value="6-hairpin_glycosidase_sf"/>
</dbReference>
<evidence type="ECO:0000313" key="3">
    <source>
        <dbReference type="EMBL" id="CAA9574555.1"/>
    </source>
</evidence>